<evidence type="ECO:0000256" key="1">
    <source>
        <dbReference type="SAM" id="Phobius"/>
    </source>
</evidence>
<proteinExistence type="predicted"/>
<reference evidence="2 3" key="1">
    <citation type="submission" date="2022-04" db="EMBL/GenBank/DDBJ databases">
        <title>Diverse halophilic archaea isolated from saline environments.</title>
        <authorList>
            <person name="Cui H.-L."/>
        </authorList>
    </citation>
    <scope>NUCLEOTIDE SEQUENCE [LARGE SCALE GENOMIC DNA]</scope>
    <source>
        <strain evidence="2 3">XZYJT49</strain>
    </source>
</reference>
<keyword evidence="1" id="KW-0472">Membrane</keyword>
<dbReference type="AlphaFoldDB" id="A0A8U0HQH8"/>
<gene>
    <name evidence="2" type="ORF">M0R89_11320</name>
</gene>
<protein>
    <submittedName>
        <fullName evidence="2">Uncharacterized protein</fullName>
    </submittedName>
</protein>
<dbReference type="RefSeq" id="WP_248649193.1">
    <property type="nucleotide sequence ID" value="NZ_CP096659.1"/>
</dbReference>
<keyword evidence="1" id="KW-1133">Transmembrane helix</keyword>
<dbReference type="GeneID" id="72185797"/>
<accession>A0A8U0HQH8</accession>
<sequence length="104" mass="11357">MSDTEKPAAVARHALGRLVAYAREFGLIAAYAVVTVAICAPTVIGTGAAIYWLSVELGLEGTVRTVYFGVGVVVIMFVFAMLHRFVERLGRELLGPTREPWYQV</sequence>
<dbReference type="EMBL" id="CP096659">
    <property type="protein sequence ID" value="UPV73137.1"/>
    <property type="molecule type" value="Genomic_DNA"/>
</dbReference>
<dbReference type="Proteomes" id="UP000830729">
    <property type="component" value="Chromosome"/>
</dbReference>
<keyword evidence="1" id="KW-0812">Transmembrane</keyword>
<organism evidence="2 3">
    <name type="scientific">Halorussus limi</name>
    <dbReference type="NCBI Taxonomy" id="2938695"/>
    <lineage>
        <taxon>Archaea</taxon>
        <taxon>Methanobacteriati</taxon>
        <taxon>Methanobacteriota</taxon>
        <taxon>Stenosarchaea group</taxon>
        <taxon>Halobacteria</taxon>
        <taxon>Halobacteriales</taxon>
        <taxon>Haladaptataceae</taxon>
        <taxon>Halorussus</taxon>
    </lineage>
</organism>
<keyword evidence="3" id="KW-1185">Reference proteome</keyword>
<dbReference type="KEGG" id="halx:M0R89_11320"/>
<evidence type="ECO:0000313" key="2">
    <source>
        <dbReference type="EMBL" id="UPV73137.1"/>
    </source>
</evidence>
<feature type="transmembrane region" description="Helical" evidence="1">
    <location>
        <begin position="65"/>
        <end position="82"/>
    </location>
</feature>
<feature type="transmembrane region" description="Helical" evidence="1">
    <location>
        <begin position="25"/>
        <end position="53"/>
    </location>
</feature>
<name>A0A8U0HQH8_9EURY</name>
<evidence type="ECO:0000313" key="3">
    <source>
        <dbReference type="Proteomes" id="UP000830729"/>
    </source>
</evidence>